<organism evidence="1 2">
    <name type="scientific">Hydrocarboniclastica marina</name>
    <dbReference type="NCBI Taxonomy" id="2259620"/>
    <lineage>
        <taxon>Bacteria</taxon>
        <taxon>Pseudomonadati</taxon>
        <taxon>Pseudomonadota</taxon>
        <taxon>Gammaproteobacteria</taxon>
        <taxon>Alteromonadales</taxon>
        <taxon>Alteromonadaceae</taxon>
        <taxon>Hydrocarboniclastica</taxon>
    </lineage>
</organism>
<name>A0A4P7XJ42_9ALTE</name>
<dbReference type="AlphaFoldDB" id="A0A4P7XJ42"/>
<keyword evidence="2" id="KW-1185">Reference proteome</keyword>
<sequence>MEHGCMTRRKRVGLAVLAIVLLLVVAALGLQAHLRSSLRQVGIEELHWRDLTLSLRKVELDAAGFVLVQPERRVRVAAEQLTLSWSWRAFRLKVDHLAAERLTVSWDGAPPPAQTPQAAPYSYPSLEIAQSPAFWMPRSIRVADLQVTLPCKGGRCELKGSLQATRSGPASIWPAEAEVQLDVNGHEVLVAAEIEQSSGGESAGKPGSQGKAIPAGLSLSAAITAGGKKYIQLRTEYLPDEGEGGRAVHWTGSLTMPRLPDAGAVASWLRQWRPVPELKLATQPEPDSAAISADWTFKGQVEGEMTRLVSGDVSVVGRINEAWSVPGMAAVRGDLGVAMALARESWQVKHVNADLTFTEPASWVESVPGILRPRSLVLRIRPGQQAKPAHADSEPPTQERVTLDVSVRGKGATAFDIDADLALPTADSRTVQLEDVRVRLDFPRLEAGGWIFRGARADLRGRGEAGVEGLSLELSPGAKLLLDYVDNPEGARPFWADGLAADLAETTLSADYDLTEPALSSLRLAGPVTIDAVRLRHDFLKTQPWHFDGTVALDLDRLTLEGELEAESGAAPGLSLAYDFGDAFILDAGLELTGAKASHVLAGTLSRWPDVLSFSAGALDARFRTEMISGAPADIEGQLGFAALSGQYGQVDWSGLGGGLAFSLSGETVYLQSHDLKLDQLNPGVPIENIVLDAAYRASPANFQEGVLHLRRAAAQVLGGSVQVEPNAWSVAERPLLMIVTFDGVDLSRIMALYPTEGVSGTGQLRGRVPVRIGEHGISVEGGVLSSPGGGVLKLPADRFRSLTPENPAMDLVADAVANFHYSVLRSSVNYDRSGQLMLDLHLEGQNPEVRDGYPVVLNVNLEEDIPALIHSLRLSDRVNRAVTDRVLNRVEKREGQSR</sequence>
<dbReference type="Pfam" id="PF11739">
    <property type="entry name" value="YdbH-like"/>
    <property type="match status" value="1"/>
</dbReference>
<dbReference type="KEGG" id="hmi:soil367_14835"/>
<evidence type="ECO:0000313" key="2">
    <source>
        <dbReference type="Proteomes" id="UP000298049"/>
    </source>
</evidence>
<dbReference type="EMBL" id="CP031093">
    <property type="protein sequence ID" value="QCF27106.1"/>
    <property type="molecule type" value="Genomic_DNA"/>
</dbReference>
<evidence type="ECO:0000313" key="1">
    <source>
        <dbReference type="EMBL" id="QCF27106.1"/>
    </source>
</evidence>
<dbReference type="OrthoDB" id="9759996at2"/>
<gene>
    <name evidence="1" type="ORF">soil367_14835</name>
</gene>
<protein>
    <submittedName>
        <fullName evidence="1">Uncharacterized protein</fullName>
    </submittedName>
</protein>
<dbReference type="Proteomes" id="UP000298049">
    <property type="component" value="Chromosome"/>
</dbReference>
<dbReference type="InterPro" id="IPR021730">
    <property type="entry name" value="YdbH"/>
</dbReference>
<reference evidence="1 2" key="1">
    <citation type="submission" date="2018-07" db="EMBL/GenBank/DDBJ databases">
        <title>Marsedoiliclastica nanhaica gen. nov. sp. nov., a novel marine hydrocarbonoclastic bacterium isolated from an in-situ enriched hydrocarbon-degrading consortium in deep-sea sediment.</title>
        <authorList>
            <person name="Dong C."/>
            <person name="Ma T."/>
            <person name="Liu R."/>
            <person name="Shao Z."/>
        </authorList>
    </citation>
    <scope>NUCLEOTIDE SEQUENCE [LARGE SCALE GENOMIC DNA]</scope>
    <source>
        <strain evidence="2">soil36-7</strain>
    </source>
</reference>
<accession>A0A4P7XJ42</accession>
<proteinExistence type="predicted"/>